<protein>
    <recommendedName>
        <fullName evidence="5">Transcriptional regulator</fullName>
    </recommendedName>
</protein>
<reference evidence="3" key="2">
    <citation type="submission" date="2015-05" db="EMBL/GenBank/DDBJ databases">
        <title>Complete genome sequence of Halanaeroarchaeum sulfurireducens type strain M27-SA2, a sulfate-reducer haloarchaeon from marine anoxic lake Medee.</title>
        <authorList>
            <person name="Messina E."/>
            <person name="Kublanov I.V."/>
            <person name="Toshchakov S."/>
            <person name="Arcadi E."/>
            <person name="La Spada G."/>
            <person name="La Cono V."/>
            <person name="Yakimov M.M."/>
        </authorList>
    </citation>
    <scope>NUCLEOTIDE SEQUENCE [LARGE SCALE GENOMIC DNA]</scope>
    <source>
        <strain evidence="3">M27-SA2</strain>
    </source>
</reference>
<dbReference type="STRING" id="1604004.HLASA_0443"/>
<organism evidence="1 4">
    <name type="scientific">Halanaeroarchaeum sulfurireducens</name>
    <dbReference type="NCBI Taxonomy" id="1604004"/>
    <lineage>
        <taxon>Archaea</taxon>
        <taxon>Methanobacteriati</taxon>
        <taxon>Methanobacteriota</taxon>
        <taxon>Stenosarchaea group</taxon>
        <taxon>Halobacteria</taxon>
        <taxon>Halobacteriales</taxon>
        <taxon>Halobacteriaceae</taxon>
        <taxon>Halanaeroarchaeum</taxon>
    </lineage>
</organism>
<dbReference type="SUPFAM" id="SSF46785">
    <property type="entry name" value="Winged helix' DNA-binding domain"/>
    <property type="match status" value="1"/>
</dbReference>
<dbReference type="Proteomes" id="UP000060390">
    <property type="component" value="Chromosome"/>
</dbReference>
<dbReference type="InterPro" id="IPR036390">
    <property type="entry name" value="WH_DNA-bd_sf"/>
</dbReference>
<reference evidence="1 4" key="1">
    <citation type="journal article" date="2015" name="ISME J.">
        <title>Elemental sulfur and acetate can support life of a novel strictly anaerobic haloarchaeon.</title>
        <authorList>
            <person name="Sorokin D.Y."/>
            <person name="Kublanov I.V."/>
            <person name="Gavrilov S.N."/>
            <person name="Rojo D."/>
            <person name="Roman P."/>
            <person name="Golyshin P.N."/>
            <person name="Slepak V.Z."/>
            <person name="Smedile F."/>
            <person name="Ferrer M."/>
            <person name="Messina E."/>
            <person name="La Cono V."/>
            <person name="Yakimov M.M."/>
        </authorList>
    </citation>
    <scope>NUCLEOTIDE SEQUENCE [LARGE SCALE GENOMIC DNA]</scope>
    <source>
        <strain evidence="1 4">HSR2</strain>
    </source>
</reference>
<evidence type="ECO:0008006" key="5">
    <source>
        <dbReference type="Google" id="ProtNLM"/>
    </source>
</evidence>
<dbReference type="KEGG" id="hsf:HLASA_0443"/>
<dbReference type="InterPro" id="IPR011991">
    <property type="entry name" value="ArsR-like_HTH"/>
</dbReference>
<dbReference type="InterPro" id="IPR036388">
    <property type="entry name" value="WH-like_DNA-bd_sf"/>
</dbReference>
<dbReference type="EMBL" id="CP011564">
    <property type="protein sequence ID" value="ALG81352.1"/>
    <property type="molecule type" value="Genomic_DNA"/>
</dbReference>
<reference evidence="2 3" key="3">
    <citation type="journal article" date="2016" name="Stand. Genomic Sci.">
        <title>Complete genome sequence of 'Halanaeroarchaeum sulfurireducens' M27-SA2, a sulfur-reducing and acetate-oxidizing haloarchaeon from the deep-sea hypersaline anoxic lake Medee.</title>
        <authorList>
            <person name="Messina E."/>
            <person name="Sorokin D.Y."/>
            <person name="Kublanov I.V."/>
            <person name="Toshchakov S."/>
            <person name="Lopatina A."/>
            <person name="Arcadi E."/>
            <person name="Smedile F."/>
            <person name="La Spada G."/>
            <person name="La Cono V."/>
            <person name="Yakimov M.M."/>
        </authorList>
    </citation>
    <scope>NUCLEOTIDE SEQUENCE [LARGE SCALE GENOMIC DNA]</scope>
    <source>
        <strain evidence="2 3">M27-SA2</strain>
    </source>
</reference>
<dbReference type="OrthoDB" id="183382at2157"/>
<dbReference type="InterPro" id="IPR055766">
    <property type="entry name" value="DUF7342"/>
</dbReference>
<keyword evidence="4" id="KW-1185">Reference proteome</keyword>
<dbReference type="KEGG" id="hsu:HLASF_0445"/>
<sequence>MSPEGASNDEPEWVGAWKKHASAFDRVKSVTMTLSEPQPAPWIAEEAAVSPNTARDHLHRLIDLGVVTVTENDGTRRYYPDPLYTRLRDVRELLRGTTKQELSEQAADLKNDIAAWETEYDVYSPDVLRERATTDDVSAEQAYEFVRIASDWELARYRLSLVQDAIENYDTWTSDPSSITV</sequence>
<accession>A0A0F7P6Y7</accession>
<dbReference type="RefSeq" id="WP_186007734.1">
    <property type="nucleotide sequence ID" value="NZ_CP008874.1"/>
</dbReference>
<dbReference type="Proteomes" id="UP000069906">
    <property type="component" value="Chromosome"/>
</dbReference>
<evidence type="ECO:0000313" key="2">
    <source>
        <dbReference type="EMBL" id="ALG81352.1"/>
    </source>
</evidence>
<name>A0A0F7P6Y7_9EURY</name>
<dbReference type="AlphaFoldDB" id="A0A0F7P6Y7"/>
<evidence type="ECO:0000313" key="1">
    <source>
        <dbReference type="EMBL" id="AKH96951.1"/>
    </source>
</evidence>
<evidence type="ECO:0000313" key="4">
    <source>
        <dbReference type="Proteomes" id="UP000069906"/>
    </source>
</evidence>
<dbReference type="EMBL" id="CP008874">
    <property type="protein sequence ID" value="AKH96951.1"/>
    <property type="molecule type" value="Genomic_DNA"/>
</dbReference>
<gene>
    <name evidence="2" type="ORF">HLASA_0443</name>
    <name evidence="1" type="ORF">HLASF_0445</name>
</gene>
<dbReference type="PATRIC" id="fig|1604004.4.peg.468"/>
<dbReference type="CDD" id="cd00090">
    <property type="entry name" value="HTH_ARSR"/>
    <property type="match status" value="1"/>
</dbReference>
<dbReference type="HOGENOM" id="CLU_097789_1_0_2"/>
<evidence type="ECO:0000313" key="3">
    <source>
        <dbReference type="Proteomes" id="UP000060390"/>
    </source>
</evidence>
<dbReference type="Pfam" id="PF24033">
    <property type="entry name" value="DUF7342"/>
    <property type="match status" value="1"/>
</dbReference>
<dbReference type="GeneID" id="62345448"/>
<dbReference type="Gene3D" id="1.10.10.10">
    <property type="entry name" value="Winged helix-like DNA-binding domain superfamily/Winged helix DNA-binding domain"/>
    <property type="match status" value="1"/>
</dbReference>
<proteinExistence type="predicted"/>